<dbReference type="InterPro" id="IPR013083">
    <property type="entry name" value="Znf_RING/FYVE/PHD"/>
</dbReference>
<dbReference type="EMBL" id="JAYMYQ010000004">
    <property type="protein sequence ID" value="KAK7337076.1"/>
    <property type="molecule type" value="Genomic_DNA"/>
</dbReference>
<keyword evidence="2 4" id="KW-0863">Zinc-finger</keyword>
<evidence type="ECO:0000313" key="6">
    <source>
        <dbReference type="EMBL" id="KAK7337076.1"/>
    </source>
</evidence>
<dbReference type="SMART" id="SM00249">
    <property type="entry name" value="PHD"/>
    <property type="match status" value="1"/>
</dbReference>
<comment type="caution">
    <text evidence="6">The sequence shown here is derived from an EMBL/GenBank/DDBJ whole genome shotgun (WGS) entry which is preliminary data.</text>
</comment>
<dbReference type="PANTHER" id="PTHR35116">
    <property type="entry name" value="HELICASE PROTEIN MOM1"/>
    <property type="match status" value="1"/>
</dbReference>
<dbReference type="SUPFAM" id="SSF57903">
    <property type="entry name" value="FYVE/PHD zinc finger"/>
    <property type="match status" value="1"/>
</dbReference>
<dbReference type="Proteomes" id="UP001367508">
    <property type="component" value="Unassembled WGS sequence"/>
</dbReference>
<dbReference type="PROSITE" id="PS01359">
    <property type="entry name" value="ZF_PHD_1"/>
    <property type="match status" value="1"/>
</dbReference>
<keyword evidence="7" id="KW-1185">Reference proteome</keyword>
<organism evidence="6 7">
    <name type="scientific">Canavalia gladiata</name>
    <name type="common">Sword bean</name>
    <name type="synonym">Dolichos gladiatus</name>
    <dbReference type="NCBI Taxonomy" id="3824"/>
    <lineage>
        <taxon>Eukaryota</taxon>
        <taxon>Viridiplantae</taxon>
        <taxon>Streptophyta</taxon>
        <taxon>Embryophyta</taxon>
        <taxon>Tracheophyta</taxon>
        <taxon>Spermatophyta</taxon>
        <taxon>Magnoliopsida</taxon>
        <taxon>eudicotyledons</taxon>
        <taxon>Gunneridae</taxon>
        <taxon>Pentapetalae</taxon>
        <taxon>rosids</taxon>
        <taxon>fabids</taxon>
        <taxon>Fabales</taxon>
        <taxon>Fabaceae</taxon>
        <taxon>Papilionoideae</taxon>
        <taxon>50 kb inversion clade</taxon>
        <taxon>NPAAA clade</taxon>
        <taxon>indigoferoid/millettioid clade</taxon>
        <taxon>Phaseoleae</taxon>
        <taxon>Canavalia</taxon>
    </lineage>
</organism>
<dbReference type="Gene3D" id="6.10.250.1310">
    <property type="match status" value="1"/>
</dbReference>
<dbReference type="AlphaFoldDB" id="A0AAN9LK28"/>
<name>A0AAN9LK28_CANGL</name>
<proteinExistence type="predicted"/>
<dbReference type="InterPro" id="IPR019786">
    <property type="entry name" value="Zinc_finger_PHD-type_CS"/>
</dbReference>
<dbReference type="PROSITE" id="PS50016">
    <property type="entry name" value="ZF_PHD_2"/>
    <property type="match status" value="1"/>
</dbReference>
<evidence type="ECO:0000313" key="7">
    <source>
        <dbReference type="Proteomes" id="UP001367508"/>
    </source>
</evidence>
<gene>
    <name evidence="6" type="ORF">VNO77_17635</name>
</gene>
<dbReference type="PANTHER" id="PTHR35116:SF9">
    <property type="entry name" value="HELICASE MOM1"/>
    <property type="match status" value="1"/>
</dbReference>
<dbReference type="GO" id="GO:0031507">
    <property type="term" value="P:heterochromatin formation"/>
    <property type="evidence" value="ECO:0007669"/>
    <property type="project" value="InterPro"/>
</dbReference>
<keyword evidence="1" id="KW-0479">Metal-binding</keyword>
<evidence type="ECO:0000256" key="1">
    <source>
        <dbReference type="ARBA" id="ARBA00022723"/>
    </source>
</evidence>
<dbReference type="InterPro" id="IPR001965">
    <property type="entry name" value="Znf_PHD"/>
</dbReference>
<dbReference type="InterPro" id="IPR039322">
    <property type="entry name" value="MOM1"/>
</dbReference>
<dbReference type="InterPro" id="IPR056882">
    <property type="entry name" value="MOM1_dom"/>
</dbReference>
<evidence type="ECO:0000256" key="4">
    <source>
        <dbReference type="PROSITE-ProRule" id="PRU00146"/>
    </source>
</evidence>
<evidence type="ECO:0000256" key="3">
    <source>
        <dbReference type="ARBA" id="ARBA00022833"/>
    </source>
</evidence>
<dbReference type="InterPro" id="IPR019787">
    <property type="entry name" value="Znf_PHD-finger"/>
</dbReference>
<evidence type="ECO:0000256" key="2">
    <source>
        <dbReference type="ARBA" id="ARBA00022771"/>
    </source>
</evidence>
<keyword evidence="3" id="KW-0862">Zinc</keyword>
<dbReference type="GO" id="GO:0008270">
    <property type="term" value="F:zinc ion binding"/>
    <property type="evidence" value="ECO:0007669"/>
    <property type="project" value="UniProtKB-KW"/>
</dbReference>
<sequence>MIVMTEEEKVIIESETFLSYRYNGLPSKRLLYVRPKVVCDYCAVRVIIVQRHRDGFDAYSRGSKGLTKEYKDKLQTDPRMKDKKGGGQDVCSKCLHGGILLCCCGKGCQRRYHPSCVDPPLNYIPPRFWHCIWCVKKQIKLGVHSISKGIQSILDSREVVSNNKDLIRVILYLNEECWQKGNTMEKENVLGIIGRIETICFPISENLLKTNATTKVAKEFVRSLLIEQEKQTLGGELSNGEQGHKIGKTKDTKQGGLRFGELYSGDGLLVMQTCVLHLGGFINERRDVLNGKNLKKNVKAVAMRILEHIFKHYNVSCQEVSTMQAFEISVCWLAVSLLKHRIDTKDSLALAKLYLNFDCKEEEAMNVYSELWKHMKDFSCCLQNGFCAEKCNINGASDSKKTPELEDLTEKQKVFQGAHVLKLGKSATNEHVLKRKSPTTVASQDQTYAHEICLSQKTPSSLPMETDAIFMECSLERQSPVRGTEITKSDGEVSKDPQILVNELVSTDNIMSMSIHPVQLDGFKTDAVICVNTAVPEIRQWHSVMSPVCCESTTLEFSETTLPYMQPSHANLWPLPQGGGCLTGWTASKRRLGEENWRLSHKCNDEGKCIVEGLECEGGCKGILQSRMALEFPIRYITCGLNLIDLKTINDHGILIWSALKLFSSCGFTPATCIFQMAISAIPSFLEHNSACTTMPLDNTFYHSNEYHCNIYEPEVILEAPNDFVEPVNSYSASPVIPPPSTSVPMNENATHVPHNITNPGYMNSGSFQAHLVTYEMSHRLQLQYDYEKEVEMLNEKYRMLLQNVNSEVALKRMELETQCKLVFMNKVLAEVWMHQLDSCQRSVAQCTEQGTDCA</sequence>
<dbReference type="Gene3D" id="3.30.40.10">
    <property type="entry name" value="Zinc/RING finger domain, C3HC4 (zinc finger)"/>
    <property type="match status" value="1"/>
</dbReference>
<dbReference type="Pfam" id="PF25029">
    <property type="entry name" value="MOM1"/>
    <property type="match status" value="1"/>
</dbReference>
<evidence type="ECO:0000259" key="5">
    <source>
        <dbReference type="PROSITE" id="PS50016"/>
    </source>
</evidence>
<feature type="domain" description="PHD-type" evidence="5">
    <location>
        <begin position="88"/>
        <end position="137"/>
    </location>
</feature>
<protein>
    <recommendedName>
        <fullName evidence="5">PHD-type domain-containing protein</fullName>
    </recommendedName>
</protein>
<reference evidence="6 7" key="1">
    <citation type="submission" date="2024-01" db="EMBL/GenBank/DDBJ databases">
        <title>The genomes of 5 underutilized Papilionoideae crops provide insights into root nodulation and disease resistanc.</title>
        <authorList>
            <person name="Jiang F."/>
        </authorList>
    </citation>
    <scope>NUCLEOTIDE SEQUENCE [LARGE SCALE GENOMIC DNA]</scope>
    <source>
        <strain evidence="6">LVBAO_FW01</strain>
        <tissue evidence="6">Leaves</tissue>
    </source>
</reference>
<dbReference type="InterPro" id="IPR011011">
    <property type="entry name" value="Znf_FYVE_PHD"/>
</dbReference>
<accession>A0AAN9LK28</accession>